<dbReference type="InterPro" id="IPR000100">
    <property type="entry name" value="RNase_P"/>
</dbReference>
<comment type="catalytic activity">
    <reaction evidence="6">
        <text>Endonucleolytic cleavage of RNA, removing 5'-extranucleotides from tRNA precursor.</text>
        <dbReference type="EC" id="3.1.26.5"/>
    </reaction>
</comment>
<evidence type="ECO:0000256" key="6">
    <source>
        <dbReference type="HAMAP-Rule" id="MF_00227"/>
    </source>
</evidence>
<evidence type="ECO:0000256" key="2">
    <source>
        <dbReference type="ARBA" id="ARBA00022722"/>
    </source>
</evidence>
<proteinExistence type="inferred from homology"/>
<sequence length="116" mass="14137">MVKKLTFVRESRLLKPIDFDFVFNNPKSVRISYITILGRINKRSYPRLGMIISKKNVKFSHERNLIKRIIRESFRVNQHNIYLMDFIVIAKKGVVQIDNYSLREVLTKLWHRYYRY</sequence>
<name>A0A0K2BKJ2_9GAMM</name>
<evidence type="ECO:0000256" key="4">
    <source>
        <dbReference type="ARBA" id="ARBA00022801"/>
    </source>
</evidence>
<comment type="subunit">
    <text evidence="6">Consists of a catalytic RNA component (M1 or rnpB) and a protein subunit.</text>
</comment>
<dbReference type="Proteomes" id="UP000056466">
    <property type="component" value="Chromosome"/>
</dbReference>
<dbReference type="GO" id="GO:0004526">
    <property type="term" value="F:ribonuclease P activity"/>
    <property type="evidence" value="ECO:0007669"/>
    <property type="project" value="UniProtKB-UniRule"/>
</dbReference>
<protein>
    <recommendedName>
        <fullName evidence="6 7">Ribonuclease P protein component</fullName>
        <shortName evidence="6">RNase P protein</shortName>
        <shortName evidence="6">RNaseP protein</shortName>
        <ecNumber evidence="6 7">3.1.26.5</ecNumber>
    </recommendedName>
    <alternativeName>
        <fullName evidence="6">Protein C5</fullName>
    </alternativeName>
</protein>
<dbReference type="SUPFAM" id="SSF54211">
    <property type="entry name" value="Ribosomal protein S5 domain 2-like"/>
    <property type="match status" value="1"/>
</dbReference>
<gene>
    <name evidence="6 8" type="primary">rnpA</name>
    <name evidence="8" type="ORF">AB162_113</name>
</gene>
<keyword evidence="3 6" id="KW-0255">Endonuclease</keyword>
<comment type="function">
    <text evidence="6">RNaseP catalyzes the removal of the 5'-leader sequence from pre-tRNA to produce the mature 5'-terminus. It can also cleave other RNA substrates such as 4.5S RNA. The protein component plays an auxiliary but essential role in vivo by binding to the 5'-leader sequence and broadening the substrate specificity of the ribozyme.</text>
</comment>
<dbReference type="AlphaFoldDB" id="A0A0K2BKJ2"/>
<keyword evidence="1 6" id="KW-0819">tRNA processing</keyword>
<dbReference type="HAMAP" id="MF_00227">
    <property type="entry name" value="RNase_P"/>
    <property type="match status" value="1"/>
</dbReference>
<reference evidence="8 9" key="1">
    <citation type="submission" date="2015-06" db="EMBL/GenBank/DDBJ databases">
        <title>Lineage-specific patterns of genome deterioration in obligate symbionts.</title>
        <authorList>
            <person name="Bennett G.M."/>
            <person name="McCutcheon J.P."/>
            <person name="McDonald B.R."/>
            <person name="Moran N.A."/>
        </authorList>
    </citation>
    <scope>NUCLEOTIDE SEQUENCE [LARGE SCALE GENOMIC DNA]</scope>
    <source>
        <strain evidence="8 9">B-GSS</strain>
    </source>
</reference>
<dbReference type="EC" id="3.1.26.5" evidence="6 7"/>
<dbReference type="NCBIfam" id="TIGR00188">
    <property type="entry name" value="rnpA"/>
    <property type="match status" value="1"/>
</dbReference>
<dbReference type="GO" id="GO:0030677">
    <property type="term" value="C:ribonuclease P complex"/>
    <property type="evidence" value="ECO:0007669"/>
    <property type="project" value="TreeGrafter"/>
</dbReference>
<dbReference type="RefSeq" id="WP_053096565.1">
    <property type="nucleotide sequence ID" value="NZ_CP011787.1"/>
</dbReference>
<dbReference type="GO" id="GO:0042781">
    <property type="term" value="F:3'-tRNA processing endoribonuclease activity"/>
    <property type="evidence" value="ECO:0007669"/>
    <property type="project" value="TreeGrafter"/>
</dbReference>
<keyword evidence="2 6" id="KW-0540">Nuclease</keyword>
<dbReference type="InterPro" id="IPR020568">
    <property type="entry name" value="Ribosomal_Su5_D2-typ_SF"/>
</dbReference>
<accession>A0A0K2BKJ2</accession>
<evidence type="ECO:0000313" key="9">
    <source>
        <dbReference type="Proteomes" id="UP000056466"/>
    </source>
</evidence>
<dbReference type="PANTHER" id="PTHR33992:SF1">
    <property type="entry name" value="RIBONUCLEASE P PROTEIN COMPONENT"/>
    <property type="match status" value="1"/>
</dbReference>
<dbReference type="KEGG" id="bcig:AB162_113"/>
<organism evidence="8 9">
    <name type="scientific">Candidatus Palibaumannia cicadellinicola</name>
    <dbReference type="NCBI Taxonomy" id="186490"/>
    <lineage>
        <taxon>Bacteria</taxon>
        <taxon>Pseudomonadati</taxon>
        <taxon>Pseudomonadota</taxon>
        <taxon>Gammaproteobacteria</taxon>
        <taxon>Candidatus Palibaumannia</taxon>
    </lineage>
</organism>
<evidence type="ECO:0000313" key="8">
    <source>
        <dbReference type="EMBL" id="AKZ65732.1"/>
    </source>
</evidence>
<dbReference type="PATRIC" id="fig|186490.8.peg.115"/>
<dbReference type="OrthoDB" id="9796422at2"/>
<dbReference type="EMBL" id="CP011787">
    <property type="protein sequence ID" value="AKZ65732.1"/>
    <property type="molecule type" value="Genomic_DNA"/>
</dbReference>
<keyword evidence="5 6" id="KW-0694">RNA-binding</keyword>
<dbReference type="InterPro" id="IPR014721">
    <property type="entry name" value="Ribsml_uS5_D2-typ_fold_subgr"/>
</dbReference>
<dbReference type="PANTHER" id="PTHR33992">
    <property type="entry name" value="RIBONUCLEASE P PROTEIN COMPONENT"/>
    <property type="match status" value="1"/>
</dbReference>
<keyword evidence="4 6" id="KW-0378">Hydrolase</keyword>
<dbReference type="GO" id="GO:0000049">
    <property type="term" value="F:tRNA binding"/>
    <property type="evidence" value="ECO:0007669"/>
    <property type="project" value="UniProtKB-UniRule"/>
</dbReference>
<evidence type="ECO:0000256" key="3">
    <source>
        <dbReference type="ARBA" id="ARBA00022759"/>
    </source>
</evidence>
<dbReference type="GO" id="GO:0001682">
    <property type="term" value="P:tRNA 5'-leader removal"/>
    <property type="evidence" value="ECO:0007669"/>
    <property type="project" value="UniProtKB-UniRule"/>
</dbReference>
<evidence type="ECO:0000256" key="5">
    <source>
        <dbReference type="ARBA" id="ARBA00022884"/>
    </source>
</evidence>
<dbReference type="Pfam" id="PF00825">
    <property type="entry name" value="Ribonuclease_P"/>
    <property type="match status" value="1"/>
</dbReference>
<evidence type="ECO:0000256" key="7">
    <source>
        <dbReference type="NCBIfam" id="TIGR00188"/>
    </source>
</evidence>
<dbReference type="Gene3D" id="3.30.230.10">
    <property type="match status" value="1"/>
</dbReference>
<keyword evidence="9" id="KW-1185">Reference proteome</keyword>
<evidence type="ECO:0000256" key="1">
    <source>
        <dbReference type="ARBA" id="ARBA00022694"/>
    </source>
</evidence>
<comment type="similarity">
    <text evidence="6">Belongs to the RnpA family.</text>
</comment>